<accession>A0A0F8WW84</accession>
<dbReference type="SUPFAM" id="SSF53474">
    <property type="entry name" value="alpha/beta-Hydrolases"/>
    <property type="match status" value="1"/>
</dbReference>
<dbReference type="PANTHER" id="PTHR43081">
    <property type="entry name" value="ADENYLATE CYCLASE, TERMINAL-DIFFERENTIATION SPECIFIC-RELATED"/>
    <property type="match status" value="1"/>
</dbReference>
<dbReference type="CDD" id="cd07302">
    <property type="entry name" value="CHD"/>
    <property type="match status" value="1"/>
</dbReference>
<dbReference type="InterPro" id="IPR029058">
    <property type="entry name" value="AB_hydrolase_fold"/>
</dbReference>
<dbReference type="PROSITE" id="PS50125">
    <property type="entry name" value="GUANYLATE_CYCLASE_2"/>
    <property type="match status" value="1"/>
</dbReference>
<dbReference type="Gene3D" id="3.40.50.1820">
    <property type="entry name" value="alpha/beta hydrolase"/>
    <property type="match status" value="1"/>
</dbReference>
<evidence type="ECO:0000313" key="2">
    <source>
        <dbReference type="EMBL" id="KKK60893.1"/>
    </source>
</evidence>
<dbReference type="SUPFAM" id="SSF55073">
    <property type="entry name" value="Nucleotide cyclase"/>
    <property type="match status" value="1"/>
</dbReference>
<dbReference type="Pfam" id="PF00561">
    <property type="entry name" value="Abhydrolase_1"/>
    <property type="match status" value="1"/>
</dbReference>
<dbReference type="InterPro" id="IPR000073">
    <property type="entry name" value="AB_hydrolase_1"/>
</dbReference>
<dbReference type="AlphaFoldDB" id="A0A0F8WW84"/>
<gene>
    <name evidence="2" type="ORF">LCGC14_3019810</name>
</gene>
<sequence length="360" mass="39845">MGEGAPLVLMWNPGSHIRQQWEVPEFRTWYGRLAQKRMLVQYDHRGTGLSQRDVSDFSVEALSLDLEAVVDRLELERFALWGNVTMGPVAIAYAARHPERVSHLILWCSYARASDSLKSPQAQALERLLMDNWELYTDTLAHYAFGWGGGEAARLYAATIREGITQETLRGFQHQLFTADVTDLLPQVRAPTLVLHRRQFRLVSVDVATDLASRIPNAQLVLLEGESGNFTQENGQAVLDAINDFLGEGEQGTTPVERAEVGAFRTILFTDVEGSTALTQRLGDAEARELLREHERTVREALKAHGGSEVKTMGDGFMASFSSATKALESAIAMQRAFAEHNESAAEPILVRVGLNAGEP</sequence>
<dbReference type="InterPro" id="IPR001054">
    <property type="entry name" value="A/G_cyclase"/>
</dbReference>
<protein>
    <recommendedName>
        <fullName evidence="1">Guanylate cyclase domain-containing protein</fullName>
    </recommendedName>
</protein>
<dbReference type="PRINTS" id="PR00111">
    <property type="entry name" value="ABHYDROLASE"/>
</dbReference>
<dbReference type="InterPro" id="IPR029787">
    <property type="entry name" value="Nucleotide_cyclase"/>
</dbReference>
<evidence type="ECO:0000259" key="1">
    <source>
        <dbReference type="PROSITE" id="PS50125"/>
    </source>
</evidence>
<proteinExistence type="predicted"/>
<feature type="non-terminal residue" evidence="2">
    <location>
        <position position="360"/>
    </location>
</feature>
<feature type="domain" description="Guanylate cyclase" evidence="1">
    <location>
        <begin position="266"/>
        <end position="360"/>
    </location>
</feature>
<comment type="caution">
    <text evidence="2">The sequence shown here is derived from an EMBL/GenBank/DDBJ whole genome shotgun (WGS) entry which is preliminary data.</text>
</comment>
<dbReference type="GO" id="GO:0035556">
    <property type="term" value="P:intracellular signal transduction"/>
    <property type="evidence" value="ECO:0007669"/>
    <property type="project" value="InterPro"/>
</dbReference>
<dbReference type="InterPro" id="IPR050697">
    <property type="entry name" value="Adenylyl/Guanylyl_Cyclase_3/4"/>
</dbReference>
<dbReference type="Pfam" id="PF00211">
    <property type="entry name" value="Guanylate_cyc"/>
    <property type="match status" value="1"/>
</dbReference>
<dbReference type="PANTHER" id="PTHR43081:SF19">
    <property type="entry name" value="PH-SENSITIVE ADENYLATE CYCLASE RV1264"/>
    <property type="match status" value="1"/>
</dbReference>
<feature type="non-terminal residue" evidence="2">
    <location>
        <position position="1"/>
    </location>
</feature>
<reference evidence="2" key="1">
    <citation type="journal article" date="2015" name="Nature">
        <title>Complex archaea that bridge the gap between prokaryotes and eukaryotes.</title>
        <authorList>
            <person name="Spang A."/>
            <person name="Saw J.H."/>
            <person name="Jorgensen S.L."/>
            <person name="Zaremba-Niedzwiedzka K."/>
            <person name="Martijn J."/>
            <person name="Lind A.E."/>
            <person name="van Eijk R."/>
            <person name="Schleper C."/>
            <person name="Guy L."/>
            <person name="Ettema T.J."/>
        </authorList>
    </citation>
    <scope>NUCLEOTIDE SEQUENCE</scope>
</reference>
<organism evidence="2">
    <name type="scientific">marine sediment metagenome</name>
    <dbReference type="NCBI Taxonomy" id="412755"/>
    <lineage>
        <taxon>unclassified sequences</taxon>
        <taxon>metagenomes</taxon>
        <taxon>ecological metagenomes</taxon>
    </lineage>
</organism>
<name>A0A0F8WW84_9ZZZZ</name>
<dbReference type="GO" id="GO:0006171">
    <property type="term" value="P:cAMP biosynthetic process"/>
    <property type="evidence" value="ECO:0007669"/>
    <property type="project" value="TreeGrafter"/>
</dbReference>
<dbReference type="EMBL" id="LAZR01062746">
    <property type="protein sequence ID" value="KKK60893.1"/>
    <property type="molecule type" value="Genomic_DNA"/>
</dbReference>
<dbReference type="Gene3D" id="3.30.70.1230">
    <property type="entry name" value="Nucleotide cyclase"/>
    <property type="match status" value="1"/>
</dbReference>